<feature type="compositionally biased region" description="Polar residues" evidence="5">
    <location>
        <begin position="40"/>
        <end position="51"/>
    </location>
</feature>
<feature type="compositionally biased region" description="Basic and acidic residues" evidence="5">
    <location>
        <begin position="168"/>
        <end position="197"/>
    </location>
</feature>
<keyword evidence="4 6" id="KW-0472">Membrane</keyword>
<feature type="region of interest" description="Disordered" evidence="5">
    <location>
        <begin position="148"/>
        <end position="256"/>
    </location>
</feature>
<comment type="caution">
    <text evidence="8">The sequence shown here is derived from an EMBL/GenBank/DDBJ whole genome shotgun (WGS) entry which is preliminary data.</text>
</comment>
<dbReference type="Pfam" id="PF04893">
    <property type="entry name" value="Yip1"/>
    <property type="match status" value="1"/>
</dbReference>
<evidence type="ECO:0000256" key="4">
    <source>
        <dbReference type="ARBA" id="ARBA00023136"/>
    </source>
</evidence>
<dbReference type="GO" id="GO:0016020">
    <property type="term" value="C:membrane"/>
    <property type="evidence" value="ECO:0007669"/>
    <property type="project" value="UniProtKB-SubCell"/>
</dbReference>
<proteinExistence type="predicted"/>
<comment type="subcellular location">
    <subcellularLocation>
        <location evidence="1">Membrane</location>
        <topology evidence="1">Multi-pass membrane protein</topology>
    </subcellularLocation>
</comment>
<evidence type="ECO:0000259" key="7">
    <source>
        <dbReference type="Pfam" id="PF04893"/>
    </source>
</evidence>
<sequence>MSTLVIQKSDLHIQYCLVNPGTQTVADKQEEEKSKKEATKSGTGQAPVQANSSGVSEDVESSGRHPDLFAGLNYKPSEIDACAWPGQKAPSKPSNAGSSGSSSNPNNSANAGYGAGESLASPRQGETGQPYANQGLSLAEEVIKHALAGDFKSPVKIEKAEPQWPQGELKRKNGDTDIAAKPEARQQENQTEKKADDSTPSYRPLEFKPEDSSNFPKLQLPPLPTKNEPRRELSPAPYVRRNETVGQDSSFNSPMPTSEEIAAMNEASRTFERTAANTNAAQKSSLDPNWGPRPGQTNNKLNALKKEDLTEQAQPIKRTDLRPPGSDREKFAREYEEALNRAKQNNQAPEPIRKKQESALNEALKKAPEKEVSRGAAALRRAGITERKEDDAKDYSEAARIGRGDVFGIAALNIMIARNVLKDPRDFFDRLPLDGSNAEPIFFLLSIEFATALLRCLFKFSLFPLFGELTFGLVSTLVGACLVNFAFERIFGKGDFNGVLRVLCYSRAPILISFIALGKFEIGLYVSLFWTLYLNYVGLSRVFLKSQAVIVIVVLVMGLLGAMVRQGAP</sequence>
<gene>
    <name evidence="8" type="ORF">J0M35_11740</name>
</gene>
<accession>A0A8J7TLG7</accession>
<feature type="compositionally biased region" description="Basic and acidic residues" evidence="5">
    <location>
        <begin position="27"/>
        <end position="39"/>
    </location>
</feature>
<keyword evidence="2 6" id="KW-0812">Transmembrane</keyword>
<feature type="transmembrane region" description="Helical" evidence="6">
    <location>
        <begin position="469"/>
        <end position="487"/>
    </location>
</feature>
<evidence type="ECO:0000256" key="2">
    <source>
        <dbReference type="ARBA" id="ARBA00022692"/>
    </source>
</evidence>
<feature type="compositionally biased region" description="Polar residues" evidence="5">
    <location>
        <begin position="124"/>
        <end position="133"/>
    </location>
</feature>
<evidence type="ECO:0000256" key="5">
    <source>
        <dbReference type="SAM" id="MobiDB-lite"/>
    </source>
</evidence>
<feature type="domain" description="Yip1" evidence="7">
    <location>
        <begin position="419"/>
        <end position="561"/>
    </location>
</feature>
<name>A0A8J7TLG7_9BACT</name>
<feature type="compositionally biased region" description="Low complexity" evidence="5">
    <location>
        <begin position="89"/>
        <end position="112"/>
    </location>
</feature>
<protein>
    <submittedName>
        <fullName evidence="8">YIP1 family protein</fullName>
    </submittedName>
</protein>
<dbReference type="Proteomes" id="UP000664277">
    <property type="component" value="Unassembled WGS sequence"/>
</dbReference>
<feature type="transmembrane region" description="Helical" evidence="6">
    <location>
        <begin position="508"/>
        <end position="530"/>
    </location>
</feature>
<evidence type="ECO:0000256" key="1">
    <source>
        <dbReference type="ARBA" id="ARBA00004141"/>
    </source>
</evidence>
<dbReference type="InterPro" id="IPR006977">
    <property type="entry name" value="Yip1_dom"/>
</dbReference>
<organism evidence="8 9">
    <name type="scientific">Candidatus Obscuribacter phosphatis</name>
    <dbReference type="NCBI Taxonomy" id="1906157"/>
    <lineage>
        <taxon>Bacteria</taxon>
        <taxon>Bacillati</taxon>
        <taxon>Candidatus Melainabacteria</taxon>
        <taxon>Candidatus Obscuribacterales</taxon>
        <taxon>Candidatus Obscuribacteraceae</taxon>
        <taxon>Candidatus Obscuribacter</taxon>
    </lineage>
</organism>
<reference evidence="8" key="1">
    <citation type="submission" date="2021-02" db="EMBL/GenBank/DDBJ databases">
        <title>Genome-Resolved Metagenomics of a Microbial Community Performing Photosynthetic Biological Nutrient Removal.</title>
        <authorList>
            <person name="Mcdaniel E.A."/>
        </authorList>
    </citation>
    <scope>NUCLEOTIDE SEQUENCE</scope>
    <source>
        <strain evidence="8">UWPOB_OBS1</strain>
    </source>
</reference>
<evidence type="ECO:0000313" key="8">
    <source>
        <dbReference type="EMBL" id="MBN8661030.1"/>
    </source>
</evidence>
<dbReference type="EMBL" id="JAFLCK010000015">
    <property type="protein sequence ID" value="MBN8661030.1"/>
    <property type="molecule type" value="Genomic_DNA"/>
</dbReference>
<feature type="region of interest" description="Disordered" evidence="5">
    <location>
        <begin position="277"/>
        <end position="328"/>
    </location>
</feature>
<feature type="compositionally biased region" description="Polar residues" evidence="5">
    <location>
        <begin position="244"/>
        <end position="256"/>
    </location>
</feature>
<evidence type="ECO:0000256" key="3">
    <source>
        <dbReference type="ARBA" id="ARBA00022989"/>
    </source>
</evidence>
<evidence type="ECO:0000256" key="6">
    <source>
        <dbReference type="SAM" id="Phobius"/>
    </source>
</evidence>
<feature type="region of interest" description="Disordered" evidence="5">
    <location>
        <begin position="22"/>
        <end position="133"/>
    </location>
</feature>
<evidence type="ECO:0000313" key="9">
    <source>
        <dbReference type="Proteomes" id="UP000664277"/>
    </source>
</evidence>
<feature type="compositionally biased region" description="Polar residues" evidence="5">
    <location>
        <begin position="277"/>
        <end position="287"/>
    </location>
</feature>
<feature type="compositionally biased region" description="Basic and acidic residues" evidence="5">
    <location>
        <begin position="317"/>
        <end position="328"/>
    </location>
</feature>
<keyword evidence="3 6" id="KW-1133">Transmembrane helix</keyword>
<dbReference type="AlphaFoldDB" id="A0A8J7TLG7"/>
<feature type="transmembrane region" description="Helical" evidence="6">
    <location>
        <begin position="542"/>
        <end position="564"/>
    </location>
</feature>